<keyword evidence="4" id="KW-1185">Reference proteome</keyword>
<dbReference type="HOGENOM" id="CLU_1195877_0_0_1"/>
<protein>
    <submittedName>
        <fullName evidence="2 3">Uncharacterized protein</fullName>
    </submittedName>
</protein>
<name>B0WT03_CULQU</name>
<dbReference type="InParanoid" id="B0WT03"/>
<reference evidence="2" key="1">
    <citation type="submission" date="2007-03" db="EMBL/GenBank/DDBJ databases">
        <title>Annotation of Culex pipiens quinquefasciatus.</title>
        <authorList>
            <consortium name="The Broad Institute Genome Sequencing Platform"/>
            <person name="Atkinson P.W."/>
            <person name="Hemingway J."/>
            <person name="Christensen B.M."/>
            <person name="Higgs S."/>
            <person name="Kodira C."/>
            <person name="Hannick L."/>
            <person name="Megy K."/>
            <person name="O'Leary S."/>
            <person name="Pearson M."/>
            <person name="Haas B.J."/>
            <person name="Mauceli E."/>
            <person name="Wortman J.R."/>
            <person name="Lee N.H."/>
            <person name="Guigo R."/>
            <person name="Stanke M."/>
            <person name="Alvarado L."/>
            <person name="Amedeo P."/>
            <person name="Antoine C.H."/>
            <person name="Arensburger P."/>
            <person name="Bidwell S.L."/>
            <person name="Crawford M."/>
            <person name="Camaro F."/>
            <person name="Devon K."/>
            <person name="Engels R."/>
            <person name="Hammond M."/>
            <person name="Howarth C."/>
            <person name="Koehrsen M."/>
            <person name="Lawson D."/>
            <person name="Montgomery P."/>
            <person name="Nene V."/>
            <person name="Nusbaum C."/>
            <person name="Puiu D."/>
            <person name="Romero-Severson J."/>
            <person name="Severson D.W."/>
            <person name="Shumway M."/>
            <person name="Sisk P."/>
            <person name="Stolte C."/>
            <person name="Zeng Q."/>
            <person name="Eisenstadt E."/>
            <person name="Fraser-Liggett C."/>
            <person name="Strausberg R."/>
            <person name="Galagan J."/>
            <person name="Birren B."/>
            <person name="Collins F.H."/>
        </authorList>
    </citation>
    <scope>NUCLEOTIDE SEQUENCE [LARGE SCALE GENOMIC DNA]</scope>
    <source>
        <strain evidence="2">JHB</strain>
    </source>
</reference>
<keyword evidence="1" id="KW-1133">Transmembrane helix</keyword>
<organism>
    <name type="scientific">Culex quinquefasciatus</name>
    <name type="common">Southern house mosquito</name>
    <name type="synonym">Culex pungens</name>
    <dbReference type="NCBI Taxonomy" id="7176"/>
    <lineage>
        <taxon>Eukaryota</taxon>
        <taxon>Metazoa</taxon>
        <taxon>Ecdysozoa</taxon>
        <taxon>Arthropoda</taxon>
        <taxon>Hexapoda</taxon>
        <taxon>Insecta</taxon>
        <taxon>Pterygota</taxon>
        <taxon>Neoptera</taxon>
        <taxon>Endopterygota</taxon>
        <taxon>Diptera</taxon>
        <taxon>Nematocera</taxon>
        <taxon>Culicoidea</taxon>
        <taxon>Culicidae</taxon>
        <taxon>Culicinae</taxon>
        <taxon>Culicini</taxon>
        <taxon>Culex</taxon>
        <taxon>Culex</taxon>
    </lineage>
</organism>
<feature type="transmembrane region" description="Helical" evidence="1">
    <location>
        <begin position="157"/>
        <end position="179"/>
    </location>
</feature>
<evidence type="ECO:0000313" key="4">
    <source>
        <dbReference type="Proteomes" id="UP000002320"/>
    </source>
</evidence>
<evidence type="ECO:0000256" key="1">
    <source>
        <dbReference type="SAM" id="Phobius"/>
    </source>
</evidence>
<dbReference type="VEuPathDB" id="VectorBase:CPIJ009819"/>
<accession>B0WT03</accession>
<dbReference type="AlphaFoldDB" id="B0WT03"/>
<keyword evidence="1" id="KW-0812">Transmembrane</keyword>
<dbReference type="VEuPathDB" id="VectorBase:CQUJHB012238"/>
<dbReference type="KEGG" id="cqu:CpipJ_CPIJ009819"/>
<reference evidence="3" key="2">
    <citation type="submission" date="2021-02" db="UniProtKB">
        <authorList>
            <consortium name="EnsemblMetazoa"/>
        </authorList>
    </citation>
    <scope>IDENTIFICATION</scope>
    <source>
        <strain evidence="3">JHB</strain>
    </source>
</reference>
<evidence type="ECO:0000313" key="2">
    <source>
        <dbReference type="EMBL" id="EDS34136.1"/>
    </source>
</evidence>
<dbReference type="EnsemblMetazoa" id="CPIJ009819-RA">
    <property type="protein sequence ID" value="CPIJ009819-PA"/>
    <property type="gene ID" value="CPIJ009819"/>
</dbReference>
<proteinExistence type="predicted"/>
<dbReference type="EMBL" id="DS232078">
    <property type="protein sequence ID" value="EDS34136.1"/>
    <property type="molecule type" value="Genomic_DNA"/>
</dbReference>
<keyword evidence="1" id="KW-0472">Membrane</keyword>
<sequence>MTSQHSQYSTLKKVNEAGKRTRAAWSISETLLTWRLAPPGHSCFQRGSFGGSVCVVRSIVDRCDVVGLNMCCGSFELRRRAAISRWGESWMEAARERITGPPPVLLLELMPRPISTELSMSSHSSSSRGISPLPTCLGGVWVEFSELLGFNDRTMQLYVQVVVIFLAGLLLSFASGGIVTPYRKRNADVETIKDYGPVVTPIILTMEPRVRTYVVPPLPSNDIEEDEEDDED</sequence>
<gene>
    <name evidence="3" type="primary">6042757</name>
    <name evidence="2" type="ORF">CpipJ_CPIJ009819</name>
</gene>
<dbReference type="Proteomes" id="UP000002320">
    <property type="component" value="Unassembled WGS sequence"/>
</dbReference>
<evidence type="ECO:0000313" key="3">
    <source>
        <dbReference type="EnsemblMetazoa" id="CPIJ009819-PA"/>
    </source>
</evidence>